<dbReference type="EMBL" id="JAOQBH010000034">
    <property type="protein sequence ID" value="KAJ4111334.1"/>
    <property type="molecule type" value="Genomic_DNA"/>
</dbReference>
<proteinExistence type="predicted"/>
<dbReference type="Gene3D" id="1.25.40.10">
    <property type="entry name" value="Tetratricopeptide repeat domain"/>
    <property type="match status" value="1"/>
</dbReference>
<comment type="caution">
    <text evidence="4">The sequence shown here is derived from an EMBL/GenBank/DDBJ whole genome shotgun (WGS) entry which is preliminary data.</text>
</comment>
<feature type="compositionally biased region" description="Polar residues" evidence="2">
    <location>
        <begin position="234"/>
        <end position="243"/>
    </location>
</feature>
<organism evidence="4 5">
    <name type="scientific">Fusarium equiseti</name>
    <name type="common">Fusarium scirpi</name>
    <dbReference type="NCBI Taxonomy" id="61235"/>
    <lineage>
        <taxon>Eukaryota</taxon>
        <taxon>Fungi</taxon>
        <taxon>Dikarya</taxon>
        <taxon>Ascomycota</taxon>
        <taxon>Pezizomycotina</taxon>
        <taxon>Sordariomycetes</taxon>
        <taxon>Hypocreomycetidae</taxon>
        <taxon>Hypocreales</taxon>
        <taxon>Nectriaceae</taxon>
        <taxon>Fusarium</taxon>
        <taxon>Fusarium incarnatum-equiseti species complex</taxon>
    </lineage>
</organism>
<name>A0ABQ8QWC3_FUSEQ</name>
<dbReference type="Proteomes" id="UP001152024">
    <property type="component" value="Unassembled WGS sequence"/>
</dbReference>
<dbReference type="PANTHER" id="PTHR35391:SF7">
    <property type="entry name" value="C2H2-TYPE DOMAIN-CONTAINING PROTEIN"/>
    <property type="match status" value="1"/>
</dbReference>
<feature type="region of interest" description="Disordered" evidence="2">
    <location>
        <begin position="116"/>
        <end position="150"/>
    </location>
</feature>
<dbReference type="Pfam" id="PF26082">
    <property type="entry name" value="zf-C2H2_AcuF"/>
    <property type="match status" value="1"/>
</dbReference>
<dbReference type="InterPro" id="IPR058925">
    <property type="entry name" value="zf-C2H2_AcuF"/>
</dbReference>
<feature type="domain" description="C2H2-type" evidence="3">
    <location>
        <begin position="454"/>
        <end position="482"/>
    </location>
</feature>
<dbReference type="PANTHER" id="PTHR35391">
    <property type="entry name" value="C2H2-TYPE DOMAIN-CONTAINING PROTEIN-RELATED"/>
    <property type="match status" value="1"/>
</dbReference>
<reference evidence="4" key="1">
    <citation type="submission" date="2022-09" db="EMBL/GenBank/DDBJ databases">
        <title>Fusarium specimens isolated from Avocado Roots.</title>
        <authorList>
            <person name="Stajich J."/>
            <person name="Roper C."/>
            <person name="Heimlech-Rivalta G."/>
        </authorList>
    </citation>
    <scope>NUCLEOTIDE SEQUENCE</scope>
    <source>
        <strain evidence="4">CF00095</strain>
    </source>
</reference>
<protein>
    <recommendedName>
        <fullName evidence="3">C2H2-type domain-containing protein</fullName>
    </recommendedName>
</protein>
<evidence type="ECO:0000313" key="4">
    <source>
        <dbReference type="EMBL" id="KAJ4111334.1"/>
    </source>
</evidence>
<evidence type="ECO:0000313" key="5">
    <source>
        <dbReference type="Proteomes" id="UP001152024"/>
    </source>
</evidence>
<keyword evidence="1" id="KW-0479">Metal-binding</keyword>
<dbReference type="SMART" id="SM00355">
    <property type="entry name" value="ZnF_C2H2"/>
    <property type="match status" value="3"/>
</dbReference>
<feature type="region of interest" description="Disordered" evidence="2">
    <location>
        <begin position="541"/>
        <end position="573"/>
    </location>
</feature>
<feature type="region of interest" description="Disordered" evidence="2">
    <location>
        <begin position="224"/>
        <end position="243"/>
    </location>
</feature>
<evidence type="ECO:0000256" key="2">
    <source>
        <dbReference type="SAM" id="MobiDB-lite"/>
    </source>
</evidence>
<dbReference type="InterPro" id="IPR013087">
    <property type="entry name" value="Znf_C2H2_type"/>
</dbReference>
<dbReference type="SUPFAM" id="SSF48452">
    <property type="entry name" value="TPR-like"/>
    <property type="match status" value="1"/>
</dbReference>
<keyword evidence="1" id="KW-0862">Zinc</keyword>
<feature type="compositionally biased region" description="Basic and acidic residues" evidence="2">
    <location>
        <begin position="549"/>
        <end position="562"/>
    </location>
</feature>
<keyword evidence="5" id="KW-1185">Reference proteome</keyword>
<dbReference type="Pfam" id="PF13424">
    <property type="entry name" value="TPR_12"/>
    <property type="match status" value="1"/>
</dbReference>
<dbReference type="PROSITE" id="PS00028">
    <property type="entry name" value="ZINC_FINGER_C2H2_1"/>
    <property type="match status" value="1"/>
</dbReference>
<sequence>MSSSEDDREVARSHSLADLFGNCINEYSRLLLVLGGEDCQVVKLKQISIEKALDGYGRLKIWGEQNRATLSASTRGSLDDTLRRDDTLKKNVAQIFNLLTHQLEAAVPIASQRLEDAVESEAESTSNPDFDLDSEYSSSSEDDDASGDCLSTRQRPQKIAVLMAHIQEQIKLLYHLDTLLRRPRLSGRYLKSTNENRQVSLMEKYDYAHIEEKHRQWITSFKSQNETENEADSQDLSSQSQKAQAYKTWEDEPIVSQGVLEAREKDQRKDGSHSIILRLARANTRRREQLKYWERHPFDRNIGEVASVTNKEPRILLRGLELSRDIGTERPKSLTSVPTVQSFSTVAKSAIDETKTLSGRPRTIYAASVVAGRQSARVPDIPKAAFKEDQVECPFCHAMLDSATIKSRMSWKRHVFRDLRPYTCTYDECSNPDKMYATRHDWIYHEMQMHRRQWKCQKCDVIFRNKDSMADHLSKSHSESVATQLPILLEMSERPLDDDHRMKCALCPSQISLNRLLEHLAQHMEEIALFVLPSFSDENEDADSNAARLSRDQDKSNPEESLKTPASSLGFSEIDWTERPQQDAQDLIALIESQWHEVEDKPEDSDSGDIFTNRTRQFEKRVKELEAEVEEKVATLGSEDMKTLEAKSELTLLYRLISNYTAAREVGLQVVEGYKKVFGETDSTTLEKIMDLAFIFRRSNDPDGAKRLVMEVIDISKKELGEQHRFTLTAQMQLSKIFLDASSWDDAEKILTKTVDDLVETLGELHMDTLEAESDLAFTHAKQGRLEDAERLGSRTLELVRLNIPETHNAWFRALDSMARIYKARGQHEEAHATLREKVDWMVKWHGVLSPSTIESMEELERWENETKNS</sequence>
<feature type="compositionally biased region" description="Acidic residues" evidence="2">
    <location>
        <begin position="130"/>
        <end position="146"/>
    </location>
</feature>
<evidence type="ECO:0000256" key="1">
    <source>
        <dbReference type="PROSITE-ProRule" id="PRU00042"/>
    </source>
</evidence>
<evidence type="ECO:0000259" key="3">
    <source>
        <dbReference type="PROSITE" id="PS50157"/>
    </source>
</evidence>
<dbReference type="PROSITE" id="PS50157">
    <property type="entry name" value="ZINC_FINGER_C2H2_2"/>
    <property type="match status" value="1"/>
</dbReference>
<dbReference type="InterPro" id="IPR011990">
    <property type="entry name" value="TPR-like_helical_dom_sf"/>
</dbReference>
<keyword evidence="1" id="KW-0863">Zinc-finger</keyword>
<gene>
    <name evidence="4" type="ORF">NW768_011909</name>
</gene>
<accession>A0ABQ8QWC3</accession>